<dbReference type="eggNOG" id="COG5442">
    <property type="taxonomic scope" value="Bacteria"/>
</dbReference>
<dbReference type="OrthoDB" id="9808944at2"/>
<name>A0A086Y3J0_9RHOB</name>
<proteinExistence type="predicted"/>
<gene>
    <name evidence="1" type="ORF">CG50_11525</name>
</gene>
<keyword evidence="1" id="KW-0966">Cell projection</keyword>
<dbReference type="Pfam" id="PF07309">
    <property type="entry name" value="FlaF"/>
    <property type="match status" value="1"/>
</dbReference>
<keyword evidence="2" id="KW-1185">Reference proteome</keyword>
<dbReference type="RefSeq" id="WP_036635269.1">
    <property type="nucleotide sequence ID" value="NZ_CAXYYU010000018.1"/>
</dbReference>
<dbReference type="Proteomes" id="UP000028824">
    <property type="component" value="Unassembled WGS sequence"/>
</dbReference>
<dbReference type="STRING" id="1105367.CG50_11525"/>
<protein>
    <submittedName>
        <fullName evidence="1">Flagellar biosynthesis regulator FlhF</fullName>
    </submittedName>
</protein>
<keyword evidence="1" id="KW-0282">Flagellum</keyword>
<dbReference type="InterPro" id="IPR010845">
    <property type="entry name" value="FlaF"/>
</dbReference>
<organism evidence="1 2">
    <name type="scientific">Paenirhodobacter enshiensis</name>
    <dbReference type="NCBI Taxonomy" id="1105367"/>
    <lineage>
        <taxon>Bacteria</taxon>
        <taxon>Pseudomonadati</taxon>
        <taxon>Pseudomonadota</taxon>
        <taxon>Alphaproteobacteria</taxon>
        <taxon>Rhodobacterales</taxon>
        <taxon>Rhodobacter group</taxon>
        <taxon>Paenirhodobacter</taxon>
    </lineage>
</organism>
<evidence type="ECO:0000313" key="2">
    <source>
        <dbReference type="Proteomes" id="UP000028824"/>
    </source>
</evidence>
<comment type="caution">
    <text evidence="1">The sequence shown here is derived from an EMBL/GenBank/DDBJ whole genome shotgun (WGS) entry which is preliminary data.</text>
</comment>
<dbReference type="EMBL" id="JFZB01000005">
    <property type="protein sequence ID" value="KFI28840.1"/>
    <property type="molecule type" value="Genomic_DNA"/>
</dbReference>
<dbReference type="GO" id="GO:0044781">
    <property type="term" value="P:bacterial-type flagellum organization"/>
    <property type="evidence" value="ECO:0007669"/>
    <property type="project" value="InterPro"/>
</dbReference>
<accession>A0A086Y3J0</accession>
<reference evidence="1 2" key="1">
    <citation type="submission" date="2014-03" db="EMBL/GenBank/DDBJ databases">
        <title>Genome of Paenirhodobacter enshiensis DW2-9.</title>
        <authorList>
            <person name="Wang D."/>
            <person name="Wang G."/>
        </authorList>
    </citation>
    <scope>NUCLEOTIDE SEQUENCE [LARGE SCALE GENOMIC DNA]</scope>
    <source>
        <strain evidence="1 2">DW2-9</strain>
    </source>
</reference>
<dbReference type="AlphaFoldDB" id="A0A086Y3J0"/>
<evidence type="ECO:0000313" key="1">
    <source>
        <dbReference type="EMBL" id="KFI28840.1"/>
    </source>
</evidence>
<dbReference type="NCBIfam" id="NF009435">
    <property type="entry name" value="PRK12794.1"/>
    <property type="match status" value="1"/>
</dbReference>
<keyword evidence="1" id="KW-0969">Cilium</keyword>
<sequence>MNASLMAKTAYANPEQPLRTARDAEYEVFARITRRLRAAAGCAASDYPGLVGAVHDNRTLWARLNADVSLPENGLPQDLRSRIAYLAEFTRRHSQKVLHGTATADVLIEINTSVMRGLRREGEAK</sequence>